<protein>
    <submittedName>
        <fullName evidence="1">Uncharacterized protein</fullName>
    </submittedName>
</protein>
<proteinExistence type="predicted"/>
<evidence type="ECO:0000313" key="2">
    <source>
        <dbReference type="Proteomes" id="UP000472580"/>
    </source>
</evidence>
<accession>A0A6L6YJD0</accession>
<dbReference type="Proteomes" id="UP000472580">
    <property type="component" value="Unassembled WGS sequence"/>
</dbReference>
<dbReference type="RefSeq" id="WP_160335254.1">
    <property type="nucleotide sequence ID" value="NZ_WSRP01000016.1"/>
</dbReference>
<keyword evidence="2" id="KW-1185">Reference proteome</keyword>
<name>A0A6L6YJD0_9BURK</name>
<gene>
    <name evidence="1" type="ORF">E5987_06315</name>
</gene>
<dbReference type="AlphaFoldDB" id="A0A6L6YJD0"/>
<reference evidence="1 2" key="1">
    <citation type="submission" date="2019-12" db="EMBL/GenBank/DDBJ databases">
        <title>Microbes associate with the intestines of laboratory mice.</title>
        <authorList>
            <person name="Navarre W."/>
            <person name="Wong E."/>
        </authorList>
    </citation>
    <scope>NUCLEOTIDE SEQUENCE [LARGE SCALE GENOMIC DNA]</scope>
    <source>
        <strain evidence="1 2">NM82_D38</strain>
    </source>
</reference>
<sequence>MKLKQMKNWCIERLMSINLHTEYNKEVDEFINKLIEHRDELIFCEIEYSHLYFIFEGKIFSLRKDKSIASRSWFNYDYYLTSCNLRSLEKVLQDIRNNPHILEKVTVPHWLAINAYAGLEAYFYLRPSWETMKRFETLVEKPAIHAFSVFGIPTGEEEHSVSFECERDKSKFSNMLIKIGDKASRVDFIDNKFVHYFNDTPTELK</sequence>
<comment type="caution">
    <text evidence="1">The sequence shown here is derived from an EMBL/GenBank/DDBJ whole genome shotgun (WGS) entry which is preliminary data.</text>
</comment>
<evidence type="ECO:0000313" key="1">
    <source>
        <dbReference type="EMBL" id="MVX56823.1"/>
    </source>
</evidence>
<dbReference type="EMBL" id="WSRP01000016">
    <property type="protein sequence ID" value="MVX56823.1"/>
    <property type="molecule type" value="Genomic_DNA"/>
</dbReference>
<organism evidence="1 2">
    <name type="scientific">Parasutterella muris</name>
    <dbReference type="NCBI Taxonomy" id="2565572"/>
    <lineage>
        <taxon>Bacteria</taxon>
        <taxon>Pseudomonadati</taxon>
        <taxon>Pseudomonadota</taxon>
        <taxon>Betaproteobacteria</taxon>
        <taxon>Burkholderiales</taxon>
        <taxon>Sutterellaceae</taxon>
        <taxon>Parasutterella</taxon>
    </lineage>
</organism>